<evidence type="ECO:0000313" key="1">
    <source>
        <dbReference type="EMBL" id="CAI9696094.1"/>
    </source>
</evidence>
<sequence length="111" mass="11365">MPRGKLKKSTGMITLQHRNSGPVHTGPRIPCPPPRGGGPGCPRPGRCFLGLRSCLLSGSSERTDVGAALEPTLAFTVAPTLSPPGMSAVPVGQNVPLCVGADILFPDLTLG</sequence>
<accession>A0ACB0E6N9</accession>
<evidence type="ECO:0000313" key="2">
    <source>
        <dbReference type="Proteomes" id="UP001162501"/>
    </source>
</evidence>
<dbReference type="EMBL" id="OX596100">
    <property type="protein sequence ID" value="CAI9696094.1"/>
    <property type="molecule type" value="Genomic_DNA"/>
</dbReference>
<name>A0ACB0E6N9_RANTA</name>
<dbReference type="Proteomes" id="UP001162501">
    <property type="component" value="Chromosome 16"/>
</dbReference>
<reference evidence="1" key="1">
    <citation type="submission" date="2023-05" db="EMBL/GenBank/DDBJ databases">
        <authorList>
            <consortium name="ELIXIR-Norway"/>
        </authorList>
    </citation>
    <scope>NUCLEOTIDE SEQUENCE</scope>
</reference>
<organism evidence="1 2">
    <name type="scientific">Rangifer tarandus platyrhynchus</name>
    <name type="common">Svalbard reindeer</name>
    <dbReference type="NCBI Taxonomy" id="3082113"/>
    <lineage>
        <taxon>Eukaryota</taxon>
        <taxon>Metazoa</taxon>
        <taxon>Chordata</taxon>
        <taxon>Craniata</taxon>
        <taxon>Vertebrata</taxon>
        <taxon>Euteleostomi</taxon>
        <taxon>Mammalia</taxon>
        <taxon>Eutheria</taxon>
        <taxon>Laurasiatheria</taxon>
        <taxon>Artiodactyla</taxon>
        <taxon>Ruminantia</taxon>
        <taxon>Pecora</taxon>
        <taxon>Cervidae</taxon>
        <taxon>Odocoileinae</taxon>
        <taxon>Rangifer</taxon>
    </lineage>
</organism>
<gene>
    <name evidence="1" type="ORF">MRATA1EN3_LOCUS7307</name>
</gene>
<proteinExistence type="predicted"/>
<protein>
    <submittedName>
        <fullName evidence="1">Uncharacterized protein</fullName>
    </submittedName>
</protein>